<name>A0A7N0UHP3_KALFE</name>
<dbReference type="PANTHER" id="PTHR48019">
    <property type="entry name" value="SERUM RESPONSE FACTOR HOMOLOG"/>
    <property type="match status" value="1"/>
</dbReference>
<dbReference type="GO" id="GO:0046983">
    <property type="term" value="F:protein dimerization activity"/>
    <property type="evidence" value="ECO:0007669"/>
    <property type="project" value="InterPro"/>
</dbReference>
<dbReference type="EnsemblPlants" id="Kaladp0067s0152.1.v1.1">
    <property type="protein sequence ID" value="Kaladp0067s0152.1.v1.1"/>
    <property type="gene ID" value="Kaladp0067s0152.v1.1"/>
</dbReference>
<dbReference type="PROSITE" id="PS51297">
    <property type="entry name" value="K_BOX"/>
    <property type="match status" value="1"/>
</dbReference>
<dbReference type="PRINTS" id="PR00404">
    <property type="entry name" value="MADSDOMAIN"/>
</dbReference>
<proteinExistence type="predicted"/>
<dbReference type="GO" id="GO:0045944">
    <property type="term" value="P:positive regulation of transcription by RNA polymerase II"/>
    <property type="evidence" value="ECO:0007669"/>
    <property type="project" value="InterPro"/>
</dbReference>
<evidence type="ECO:0000259" key="8">
    <source>
        <dbReference type="PROSITE" id="PS51297"/>
    </source>
</evidence>
<dbReference type="Gene3D" id="3.40.1810.10">
    <property type="entry name" value="Transcription factor, MADS-box"/>
    <property type="match status" value="1"/>
</dbReference>
<keyword evidence="5" id="KW-0539">Nucleus</keyword>
<evidence type="ECO:0000256" key="5">
    <source>
        <dbReference type="ARBA" id="ARBA00023242"/>
    </source>
</evidence>
<evidence type="ECO:0000256" key="1">
    <source>
        <dbReference type="ARBA" id="ARBA00004123"/>
    </source>
</evidence>
<dbReference type="SUPFAM" id="SSF55455">
    <property type="entry name" value="SRF-like"/>
    <property type="match status" value="1"/>
</dbReference>
<dbReference type="InterPro" id="IPR050142">
    <property type="entry name" value="MADS-box/MEF2_TF"/>
</dbReference>
<accession>A0A7N0UHP3</accession>
<evidence type="ECO:0000313" key="10">
    <source>
        <dbReference type="Proteomes" id="UP000594263"/>
    </source>
</evidence>
<keyword evidence="4" id="KW-0804">Transcription</keyword>
<dbReference type="InterPro" id="IPR036879">
    <property type="entry name" value="TF_MADSbox_sf"/>
</dbReference>
<reference evidence="9" key="1">
    <citation type="submission" date="2021-01" db="UniProtKB">
        <authorList>
            <consortium name="EnsemblPlants"/>
        </authorList>
    </citation>
    <scope>IDENTIFICATION</scope>
</reference>
<sequence>MGRGKIVIKRIENTNSRQVTFSKRRKGLLKKAKELSILCDAQVGVMIFSSTGKLYDYASKASIKATIEEYNKLKGDQLHPANPSSEVKSTLQFWKNEVATLQQQLQSLQEDHRKVFTEELASLTIKELQHLENQLEMNLKCIRMKKDEIMMAKIDELRQKGSLIQQENLDLHNQAMCHIKNIQVHDMRAPNVVKAAPLRMDNVCGENGTPVHVQLQLRQPQPQPQSTELASGNVIMGLHLN</sequence>
<evidence type="ECO:0000256" key="2">
    <source>
        <dbReference type="ARBA" id="ARBA00023015"/>
    </source>
</evidence>
<dbReference type="SMART" id="SM00432">
    <property type="entry name" value="MADS"/>
    <property type="match status" value="1"/>
</dbReference>
<keyword evidence="2" id="KW-0805">Transcription regulation</keyword>
<dbReference type="Pfam" id="PF00319">
    <property type="entry name" value="SRF-TF"/>
    <property type="match status" value="1"/>
</dbReference>
<evidence type="ECO:0000256" key="6">
    <source>
        <dbReference type="SAM" id="Coils"/>
    </source>
</evidence>
<dbReference type="GO" id="GO:0005634">
    <property type="term" value="C:nucleus"/>
    <property type="evidence" value="ECO:0007669"/>
    <property type="project" value="UniProtKB-SubCell"/>
</dbReference>
<evidence type="ECO:0000256" key="4">
    <source>
        <dbReference type="ARBA" id="ARBA00023163"/>
    </source>
</evidence>
<dbReference type="AlphaFoldDB" id="A0A7N0UHP3"/>
<dbReference type="OMA" id="SNGFNHE"/>
<comment type="subcellular location">
    <subcellularLocation>
        <location evidence="1">Nucleus</location>
    </subcellularLocation>
</comment>
<organism evidence="9 10">
    <name type="scientific">Kalanchoe fedtschenkoi</name>
    <name type="common">Lavender scallops</name>
    <name type="synonym">South American air plant</name>
    <dbReference type="NCBI Taxonomy" id="63787"/>
    <lineage>
        <taxon>Eukaryota</taxon>
        <taxon>Viridiplantae</taxon>
        <taxon>Streptophyta</taxon>
        <taxon>Embryophyta</taxon>
        <taxon>Tracheophyta</taxon>
        <taxon>Spermatophyta</taxon>
        <taxon>Magnoliopsida</taxon>
        <taxon>eudicotyledons</taxon>
        <taxon>Gunneridae</taxon>
        <taxon>Pentapetalae</taxon>
        <taxon>Saxifragales</taxon>
        <taxon>Crassulaceae</taxon>
        <taxon>Kalanchoe</taxon>
    </lineage>
</organism>
<dbReference type="GO" id="GO:0003700">
    <property type="term" value="F:DNA-binding transcription factor activity"/>
    <property type="evidence" value="ECO:0007669"/>
    <property type="project" value="InterPro"/>
</dbReference>
<evidence type="ECO:0000313" key="9">
    <source>
        <dbReference type="EnsemblPlants" id="Kaladp0067s0152.1.v1.1"/>
    </source>
</evidence>
<dbReference type="GO" id="GO:0000977">
    <property type="term" value="F:RNA polymerase II transcription regulatory region sequence-specific DNA binding"/>
    <property type="evidence" value="ECO:0007669"/>
    <property type="project" value="InterPro"/>
</dbReference>
<dbReference type="PROSITE" id="PS50066">
    <property type="entry name" value="MADS_BOX_2"/>
    <property type="match status" value="1"/>
</dbReference>
<dbReference type="InterPro" id="IPR002100">
    <property type="entry name" value="TF_MADSbox"/>
</dbReference>
<feature type="coiled-coil region" evidence="6">
    <location>
        <begin position="91"/>
        <end position="145"/>
    </location>
</feature>
<feature type="domain" description="K-box" evidence="8">
    <location>
        <begin position="91"/>
        <end position="182"/>
    </location>
</feature>
<dbReference type="PROSITE" id="PS00350">
    <property type="entry name" value="MADS_BOX_1"/>
    <property type="match status" value="1"/>
</dbReference>
<dbReference type="InterPro" id="IPR033896">
    <property type="entry name" value="MEF2-like_N"/>
</dbReference>
<keyword evidence="10" id="KW-1185">Reference proteome</keyword>
<feature type="domain" description="MADS-box" evidence="7">
    <location>
        <begin position="1"/>
        <end position="61"/>
    </location>
</feature>
<keyword evidence="3" id="KW-0238">DNA-binding</keyword>
<dbReference type="Gramene" id="Kaladp0067s0152.1.v1.1">
    <property type="protein sequence ID" value="Kaladp0067s0152.1.v1.1"/>
    <property type="gene ID" value="Kaladp0067s0152.v1.1"/>
</dbReference>
<evidence type="ECO:0000259" key="7">
    <source>
        <dbReference type="PROSITE" id="PS50066"/>
    </source>
</evidence>
<keyword evidence="6" id="KW-0175">Coiled coil</keyword>
<dbReference type="Proteomes" id="UP000594263">
    <property type="component" value="Unplaced"/>
</dbReference>
<dbReference type="CDD" id="cd00265">
    <property type="entry name" value="MADS_MEF2_like"/>
    <property type="match status" value="1"/>
</dbReference>
<evidence type="ECO:0000256" key="3">
    <source>
        <dbReference type="ARBA" id="ARBA00023125"/>
    </source>
</evidence>
<protein>
    <submittedName>
        <fullName evidence="9">Uncharacterized protein</fullName>
    </submittedName>
</protein>
<dbReference type="InterPro" id="IPR002487">
    <property type="entry name" value="TF_Kbox"/>
</dbReference>
<dbReference type="Pfam" id="PF01486">
    <property type="entry name" value="K-box"/>
    <property type="match status" value="1"/>
</dbReference>